<evidence type="ECO:0000313" key="2">
    <source>
        <dbReference type="Proteomes" id="UP000741360"/>
    </source>
</evidence>
<gene>
    <name evidence="1" type="ORF">HYY65_07885</name>
</gene>
<dbReference type="Pfam" id="PF11376">
    <property type="entry name" value="DUF3179"/>
    <property type="match status" value="1"/>
</dbReference>
<sequence>MKRPNPLLLFALVLYLSGLPFALRSDGADGAKLWTGDAPWKTDFRRHSVPLEEIISGGPPRDGIPSIDRPLFVSPEAAASWLSGAEPVIRLEVGREAKAYPLQILMWHEIVNDAIARTPVAVTFCPLCNSAYVFDRRLEGMILEFGTTGRLRHSDLIMYDRQTESWWQQMTGDAIVGKLTGKRLATLPASMISFADFRAAHPDGKVLSRKTGFRRSYGQNPYVGYDRIDQPPFLFQGKIDNRLPPMERVVTVSVGTTHKAYPYSVLSRKKVVADEVNGKRIVVFYLEGMVSALDGPAIAESRKVGASSVFEDSIGGRRLSFVEEGGFFKDRETKSTWNILGQALAGPLKGRALTPVIHGDTFAFAWFAFRPGTLLYNP</sequence>
<dbReference type="Proteomes" id="UP000741360">
    <property type="component" value="Unassembled WGS sequence"/>
</dbReference>
<accession>A0A932GQ74</accession>
<dbReference type="EMBL" id="JACPSX010000149">
    <property type="protein sequence ID" value="MBI3014960.1"/>
    <property type="molecule type" value="Genomic_DNA"/>
</dbReference>
<proteinExistence type="predicted"/>
<organism evidence="1 2">
    <name type="scientific">Tectimicrobiota bacterium</name>
    <dbReference type="NCBI Taxonomy" id="2528274"/>
    <lineage>
        <taxon>Bacteria</taxon>
        <taxon>Pseudomonadati</taxon>
        <taxon>Nitrospinota/Tectimicrobiota group</taxon>
        <taxon>Candidatus Tectimicrobiota</taxon>
    </lineage>
</organism>
<name>A0A932GQ74_UNCTE</name>
<dbReference type="AlphaFoldDB" id="A0A932GQ74"/>
<evidence type="ECO:0000313" key="1">
    <source>
        <dbReference type="EMBL" id="MBI3014960.1"/>
    </source>
</evidence>
<dbReference type="InterPro" id="IPR021516">
    <property type="entry name" value="DUF3179"/>
</dbReference>
<protein>
    <submittedName>
        <fullName evidence="1">DUF3179 domain-containing protein</fullName>
    </submittedName>
</protein>
<comment type="caution">
    <text evidence="1">The sequence shown here is derived from an EMBL/GenBank/DDBJ whole genome shotgun (WGS) entry which is preliminary data.</text>
</comment>
<reference evidence="1" key="1">
    <citation type="submission" date="2020-07" db="EMBL/GenBank/DDBJ databases">
        <title>Huge and variable diversity of episymbiotic CPR bacteria and DPANN archaea in groundwater ecosystems.</title>
        <authorList>
            <person name="He C.Y."/>
            <person name="Keren R."/>
            <person name="Whittaker M."/>
            <person name="Farag I.F."/>
            <person name="Doudna J."/>
            <person name="Cate J.H.D."/>
            <person name="Banfield J.F."/>
        </authorList>
    </citation>
    <scope>NUCLEOTIDE SEQUENCE</scope>
    <source>
        <strain evidence="1">NC_groundwater_717_Ag_S-0.2um_59_8</strain>
    </source>
</reference>